<organism evidence="1 2">
    <name type="scientific">Cyclotella atomus</name>
    <dbReference type="NCBI Taxonomy" id="382360"/>
    <lineage>
        <taxon>Eukaryota</taxon>
        <taxon>Sar</taxon>
        <taxon>Stramenopiles</taxon>
        <taxon>Ochrophyta</taxon>
        <taxon>Bacillariophyta</taxon>
        <taxon>Coscinodiscophyceae</taxon>
        <taxon>Thalassiosirophycidae</taxon>
        <taxon>Stephanodiscales</taxon>
        <taxon>Stephanodiscaceae</taxon>
        <taxon>Cyclotella</taxon>
    </lineage>
</organism>
<accession>A0ABD3QJF5</accession>
<dbReference type="Proteomes" id="UP001530400">
    <property type="component" value="Unassembled WGS sequence"/>
</dbReference>
<dbReference type="EMBL" id="JALLPJ020000177">
    <property type="protein sequence ID" value="KAL3799671.1"/>
    <property type="molecule type" value="Genomic_DNA"/>
</dbReference>
<name>A0ABD3QJF5_9STRA</name>
<comment type="caution">
    <text evidence="1">The sequence shown here is derived from an EMBL/GenBank/DDBJ whole genome shotgun (WGS) entry which is preliminary data.</text>
</comment>
<reference evidence="1 2" key="1">
    <citation type="submission" date="2024-10" db="EMBL/GenBank/DDBJ databases">
        <title>Updated reference genomes for cyclostephanoid diatoms.</title>
        <authorList>
            <person name="Roberts W.R."/>
            <person name="Alverson A.J."/>
        </authorList>
    </citation>
    <scope>NUCLEOTIDE SEQUENCE [LARGE SCALE GENOMIC DNA]</scope>
    <source>
        <strain evidence="1 2">AJA010-31</strain>
    </source>
</reference>
<protein>
    <submittedName>
        <fullName evidence="1">Uncharacterized protein</fullName>
    </submittedName>
</protein>
<keyword evidence="2" id="KW-1185">Reference proteome</keyword>
<evidence type="ECO:0000313" key="1">
    <source>
        <dbReference type="EMBL" id="KAL3799671.1"/>
    </source>
</evidence>
<proteinExistence type="predicted"/>
<gene>
    <name evidence="1" type="ORF">ACHAWO_002855</name>
</gene>
<dbReference type="AlphaFoldDB" id="A0ABD3QJF5"/>
<evidence type="ECO:0000313" key="2">
    <source>
        <dbReference type="Proteomes" id="UP001530400"/>
    </source>
</evidence>
<sequence length="199" mass="22000">MAFQHFCAAFITGNIKGNAYRQRNVFLYPPQKQEVCDSYGEDDLKVVGNGTCGVNGNTKIFFADQNATTCDNGNIEGLYAGLYPTTTQLIGTNALLYQVLFNGALIQSQLTTITADAAGQTYRTRTAQGFNFMTQVSNSCSYYRERKVTKEEFYAEFNVAVENIEALSNDEMCKTDPSDANESGGMEKCIDHLESLFSL</sequence>